<dbReference type="GO" id="GO:0006352">
    <property type="term" value="P:DNA-templated transcription initiation"/>
    <property type="evidence" value="ECO:0007669"/>
    <property type="project" value="InterPro"/>
</dbReference>
<gene>
    <name evidence="7" type="ORF">GCM10011379_09680</name>
</gene>
<evidence type="ECO:0000259" key="6">
    <source>
        <dbReference type="Pfam" id="PF08281"/>
    </source>
</evidence>
<feature type="domain" description="RNA polymerase sigma factor 70 region 4 type 2" evidence="6">
    <location>
        <begin position="129"/>
        <end position="178"/>
    </location>
</feature>
<dbReference type="PANTHER" id="PTHR43133:SF46">
    <property type="entry name" value="RNA POLYMERASE SIGMA-70 FACTOR ECF SUBFAMILY"/>
    <property type="match status" value="1"/>
</dbReference>
<proteinExistence type="inferred from homology"/>
<reference evidence="7" key="2">
    <citation type="submission" date="2020-09" db="EMBL/GenBank/DDBJ databases">
        <authorList>
            <person name="Sun Q."/>
            <person name="Zhou Y."/>
        </authorList>
    </citation>
    <scope>NUCLEOTIDE SEQUENCE</scope>
    <source>
        <strain evidence="7">CGMCC 1.15290</strain>
    </source>
</reference>
<dbReference type="InterPro" id="IPR007627">
    <property type="entry name" value="RNA_pol_sigma70_r2"/>
</dbReference>
<evidence type="ECO:0000313" key="8">
    <source>
        <dbReference type="Proteomes" id="UP000627292"/>
    </source>
</evidence>
<keyword evidence="8" id="KW-1185">Reference proteome</keyword>
<keyword evidence="2" id="KW-0805">Transcription regulation</keyword>
<dbReference type="Pfam" id="PF04542">
    <property type="entry name" value="Sigma70_r2"/>
    <property type="match status" value="1"/>
</dbReference>
<dbReference type="InterPro" id="IPR014284">
    <property type="entry name" value="RNA_pol_sigma-70_dom"/>
</dbReference>
<dbReference type="AlphaFoldDB" id="A0A917IS77"/>
<dbReference type="Pfam" id="PF08281">
    <property type="entry name" value="Sigma70_r4_2"/>
    <property type="match status" value="1"/>
</dbReference>
<dbReference type="GO" id="GO:0000428">
    <property type="term" value="C:DNA-directed RNA polymerase complex"/>
    <property type="evidence" value="ECO:0007669"/>
    <property type="project" value="UniProtKB-KW"/>
</dbReference>
<dbReference type="Gene3D" id="1.10.1740.10">
    <property type="match status" value="1"/>
</dbReference>
<organism evidence="7 8">
    <name type="scientific">Filimonas zeae</name>
    <dbReference type="NCBI Taxonomy" id="1737353"/>
    <lineage>
        <taxon>Bacteria</taxon>
        <taxon>Pseudomonadati</taxon>
        <taxon>Bacteroidota</taxon>
        <taxon>Chitinophagia</taxon>
        <taxon>Chitinophagales</taxon>
        <taxon>Chitinophagaceae</taxon>
        <taxon>Filimonas</taxon>
    </lineage>
</organism>
<dbReference type="GO" id="GO:0003677">
    <property type="term" value="F:DNA binding"/>
    <property type="evidence" value="ECO:0007669"/>
    <property type="project" value="InterPro"/>
</dbReference>
<dbReference type="InterPro" id="IPR036388">
    <property type="entry name" value="WH-like_DNA-bd_sf"/>
</dbReference>
<reference evidence="7" key="1">
    <citation type="journal article" date="2014" name="Int. J. Syst. Evol. Microbiol.">
        <title>Complete genome sequence of Corynebacterium casei LMG S-19264T (=DSM 44701T), isolated from a smear-ripened cheese.</title>
        <authorList>
            <consortium name="US DOE Joint Genome Institute (JGI-PGF)"/>
            <person name="Walter F."/>
            <person name="Albersmeier A."/>
            <person name="Kalinowski J."/>
            <person name="Ruckert C."/>
        </authorList>
    </citation>
    <scope>NUCLEOTIDE SEQUENCE</scope>
    <source>
        <strain evidence="7">CGMCC 1.15290</strain>
    </source>
</reference>
<protein>
    <submittedName>
        <fullName evidence="7">DNA-directed RNA polymerase sigma-70 factor</fullName>
    </submittedName>
</protein>
<name>A0A917IS77_9BACT</name>
<accession>A0A917IS77</accession>
<feature type="domain" description="RNA polymerase sigma-70 region 2" evidence="5">
    <location>
        <begin position="30"/>
        <end position="94"/>
    </location>
</feature>
<sequence>MPQNVPLSIEKELLQQIAGGDEAAFGRLFSLVVPVLQRSVLKLVASEEGMQEVIQETFIRVWLNRDKLPELDKPVHWLFRVASNESLTYLRKKALQKRHLNVYAGGGGEKSAEEEQASALMTLKETSLLVQQAVNRLPPQRQLIYRMSRNEGLKNSEIAEKLGVTDSHVRNTLVMALQSIREYLAAAGKVVPLMALFFKNF</sequence>
<dbReference type="NCBIfam" id="TIGR02937">
    <property type="entry name" value="sigma70-ECF"/>
    <property type="match status" value="1"/>
</dbReference>
<dbReference type="Proteomes" id="UP000627292">
    <property type="component" value="Unassembled WGS sequence"/>
</dbReference>
<comment type="caution">
    <text evidence="7">The sequence shown here is derived from an EMBL/GenBank/DDBJ whole genome shotgun (WGS) entry which is preliminary data.</text>
</comment>
<dbReference type="InterPro" id="IPR039425">
    <property type="entry name" value="RNA_pol_sigma-70-like"/>
</dbReference>
<dbReference type="InterPro" id="IPR013324">
    <property type="entry name" value="RNA_pol_sigma_r3/r4-like"/>
</dbReference>
<comment type="similarity">
    <text evidence="1">Belongs to the sigma-70 factor family. ECF subfamily.</text>
</comment>
<dbReference type="SUPFAM" id="SSF88659">
    <property type="entry name" value="Sigma3 and sigma4 domains of RNA polymerase sigma factors"/>
    <property type="match status" value="1"/>
</dbReference>
<keyword evidence="4" id="KW-0804">Transcription</keyword>
<keyword evidence="7" id="KW-0240">DNA-directed RNA polymerase</keyword>
<evidence type="ECO:0000256" key="4">
    <source>
        <dbReference type="ARBA" id="ARBA00023163"/>
    </source>
</evidence>
<dbReference type="SUPFAM" id="SSF88946">
    <property type="entry name" value="Sigma2 domain of RNA polymerase sigma factors"/>
    <property type="match status" value="1"/>
</dbReference>
<evidence type="ECO:0000313" key="7">
    <source>
        <dbReference type="EMBL" id="GGH61078.1"/>
    </source>
</evidence>
<evidence type="ECO:0000256" key="2">
    <source>
        <dbReference type="ARBA" id="ARBA00023015"/>
    </source>
</evidence>
<evidence type="ECO:0000256" key="3">
    <source>
        <dbReference type="ARBA" id="ARBA00023082"/>
    </source>
</evidence>
<dbReference type="InterPro" id="IPR013249">
    <property type="entry name" value="RNA_pol_sigma70_r4_t2"/>
</dbReference>
<dbReference type="PANTHER" id="PTHR43133">
    <property type="entry name" value="RNA POLYMERASE ECF-TYPE SIGMA FACTO"/>
    <property type="match status" value="1"/>
</dbReference>
<dbReference type="EMBL" id="BMIB01000001">
    <property type="protein sequence ID" value="GGH61078.1"/>
    <property type="molecule type" value="Genomic_DNA"/>
</dbReference>
<keyword evidence="3" id="KW-0731">Sigma factor</keyword>
<evidence type="ECO:0000259" key="5">
    <source>
        <dbReference type="Pfam" id="PF04542"/>
    </source>
</evidence>
<dbReference type="RefSeq" id="WP_188950841.1">
    <property type="nucleotide sequence ID" value="NZ_BMIB01000001.1"/>
</dbReference>
<dbReference type="InterPro" id="IPR013325">
    <property type="entry name" value="RNA_pol_sigma_r2"/>
</dbReference>
<dbReference type="Gene3D" id="1.10.10.10">
    <property type="entry name" value="Winged helix-like DNA-binding domain superfamily/Winged helix DNA-binding domain"/>
    <property type="match status" value="1"/>
</dbReference>
<dbReference type="GO" id="GO:0016987">
    <property type="term" value="F:sigma factor activity"/>
    <property type="evidence" value="ECO:0007669"/>
    <property type="project" value="UniProtKB-KW"/>
</dbReference>
<evidence type="ECO:0000256" key="1">
    <source>
        <dbReference type="ARBA" id="ARBA00010641"/>
    </source>
</evidence>